<keyword evidence="3" id="KW-1185">Reference proteome</keyword>
<accession>A0ABR4PWI1</accession>
<sequence>MIPQRILAVLSLAAASVSAIDLRFFNQNNCGRNYWVACNNANPGFCCHTADEDYTVSAGLFAIPTQWSIVCQWWDQTGCSSGPLKATTLNYQRDYVCLGAPVGGQRGWVHGLSYYFNGRKREVKARDDPAEGCQRANILHLDDGSEYDLADLSNATYSEV</sequence>
<feature type="signal peptide" evidence="1">
    <location>
        <begin position="1"/>
        <end position="19"/>
    </location>
</feature>
<organism evidence="2 3">
    <name type="scientific">Phlyctema vagabunda</name>
    <dbReference type="NCBI Taxonomy" id="108571"/>
    <lineage>
        <taxon>Eukaryota</taxon>
        <taxon>Fungi</taxon>
        <taxon>Dikarya</taxon>
        <taxon>Ascomycota</taxon>
        <taxon>Pezizomycotina</taxon>
        <taxon>Leotiomycetes</taxon>
        <taxon>Helotiales</taxon>
        <taxon>Dermateaceae</taxon>
        <taxon>Phlyctema</taxon>
    </lineage>
</organism>
<protein>
    <submittedName>
        <fullName evidence="2">Uncharacterized protein</fullName>
    </submittedName>
</protein>
<dbReference type="EMBL" id="JBFCZG010000001">
    <property type="protein sequence ID" value="KAL3427644.1"/>
    <property type="molecule type" value="Genomic_DNA"/>
</dbReference>
<name>A0ABR4PWI1_9HELO</name>
<dbReference type="Proteomes" id="UP001629113">
    <property type="component" value="Unassembled WGS sequence"/>
</dbReference>
<reference evidence="2 3" key="1">
    <citation type="submission" date="2024-06" db="EMBL/GenBank/DDBJ databases">
        <title>Complete genome of Phlyctema vagabunda strain 19-DSS-EL-015.</title>
        <authorList>
            <person name="Fiorenzani C."/>
        </authorList>
    </citation>
    <scope>NUCLEOTIDE SEQUENCE [LARGE SCALE GENOMIC DNA]</scope>
    <source>
        <strain evidence="2 3">19-DSS-EL-015</strain>
    </source>
</reference>
<feature type="chain" id="PRO_5047483731" evidence="1">
    <location>
        <begin position="20"/>
        <end position="160"/>
    </location>
</feature>
<evidence type="ECO:0000313" key="2">
    <source>
        <dbReference type="EMBL" id="KAL3427644.1"/>
    </source>
</evidence>
<keyword evidence="1" id="KW-0732">Signal</keyword>
<comment type="caution">
    <text evidence="2">The sequence shown here is derived from an EMBL/GenBank/DDBJ whole genome shotgun (WGS) entry which is preliminary data.</text>
</comment>
<gene>
    <name evidence="2" type="ORF">PVAG01_01153</name>
</gene>
<evidence type="ECO:0000313" key="3">
    <source>
        <dbReference type="Proteomes" id="UP001629113"/>
    </source>
</evidence>
<evidence type="ECO:0000256" key="1">
    <source>
        <dbReference type="SAM" id="SignalP"/>
    </source>
</evidence>
<proteinExistence type="predicted"/>